<keyword evidence="4 7" id="KW-0133">Cell shape</keyword>
<dbReference type="UniPathway" id="UPA00219"/>
<comment type="pathway">
    <text evidence="1 7">Cell wall biogenesis; peptidoglycan biosynthesis.</text>
</comment>
<sequence length="382" mass="44132">PGMTDPRLWLLAERLFITGDLKDFSVIPPPPLIARPKPFPGPILNTVQITEQIPLREALLPPSWWFIPASLPVHRLRYSKALLRAVQHFQQRYSLEPDGVLGKNTLGALNLPVEDHISKIMLNMERWRWLPHQLEGRRILVNIAGFRLVGMNDRQVEITMPVIVGKLGHNTPVFNHVMTYVEVNPYWNIPPSIARNEIIAKVIKNPFYLQEQRIRIFADWQEGAPEVMPESIDWVNIGRGINRFHLRQEPGPGNALGTMKFMFPNNNNVYMHDTPAHSLFRRTQRALSHGCIRLSRPLDLASYILSNDHQMISREQLKAQVASKERKIFVLNQPLPVHLIYRTARVDRDTGNAYFYGDIYGRDARLAEAMFPDQETKCRYSY</sequence>
<evidence type="ECO:0000259" key="8">
    <source>
        <dbReference type="PROSITE" id="PS52029"/>
    </source>
</evidence>
<evidence type="ECO:0000313" key="10">
    <source>
        <dbReference type="Proteomes" id="UP000288086"/>
    </source>
</evidence>
<dbReference type="SUPFAM" id="SSF53955">
    <property type="entry name" value="Lysozyme-like"/>
    <property type="match status" value="1"/>
</dbReference>
<evidence type="ECO:0000256" key="2">
    <source>
        <dbReference type="ARBA" id="ARBA00005992"/>
    </source>
</evidence>
<dbReference type="GO" id="GO:0008360">
    <property type="term" value="P:regulation of cell shape"/>
    <property type="evidence" value="ECO:0007669"/>
    <property type="project" value="UniProtKB-UniRule"/>
</dbReference>
<comment type="caution">
    <text evidence="9">The sequence shown here is derived from an EMBL/GenBank/DDBJ whole genome shotgun (WGS) entry which is preliminary data.</text>
</comment>
<dbReference type="Pfam" id="PF01471">
    <property type="entry name" value="PG_binding_1"/>
    <property type="match status" value="1"/>
</dbReference>
<dbReference type="EMBL" id="MTKP01000152">
    <property type="protein sequence ID" value="RWX48429.1"/>
    <property type="molecule type" value="Genomic_DNA"/>
</dbReference>
<dbReference type="Gene3D" id="2.40.440.10">
    <property type="entry name" value="L,D-transpeptidase catalytic domain-like"/>
    <property type="match status" value="1"/>
</dbReference>
<keyword evidence="6 7" id="KW-0961">Cell wall biogenesis/degradation</keyword>
<evidence type="ECO:0000256" key="6">
    <source>
        <dbReference type="ARBA" id="ARBA00023316"/>
    </source>
</evidence>
<dbReference type="InterPro" id="IPR036366">
    <property type="entry name" value="PGBDSf"/>
</dbReference>
<name>A0A444J5S1_9BACT</name>
<reference evidence="9 10" key="1">
    <citation type="submission" date="2017-01" db="EMBL/GenBank/DDBJ databases">
        <title>The cable genome- insights into the physiology and evolution of filamentous bacteria capable of sulfide oxidation via long distance electron transfer.</title>
        <authorList>
            <person name="Schreiber L."/>
            <person name="Bjerg J.T."/>
            <person name="Boggild A."/>
            <person name="Van De Vossenberg J."/>
            <person name="Meysman F."/>
            <person name="Nielsen L.P."/>
            <person name="Schramm A."/>
            <person name="Kjeldsen K.U."/>
        </authorList>
    </citation>
    <scope>NUCLEOTIDE SEQUENCE [LARGE SCALE GENOMIC DNA]</scope>
    <source>
        <strain evidence="9">A1</strain>
    </source>
</reference>
<protein>
    <submittedName>
        <fullName evidence="9">Putative peptidoglycan binding domain-containing protein</fullName>
    </submittedName>
</protein>
<dbReference type="InterPro" id="IPR052905">
    <property type="entry name" value="LD-transpeptidase_YkuD-like"/>
</dbReference>
<dbReference type="InterPro" id="IPR005490">
    <property type="entry name" value="LD_TPept_cat_dom"/>
</dbReference>
<evidence type="ECO:0000256" key="1">
    <source>
        <dbReference type="ARBA" id="ARBA00004752"/>
    </source>
</evidence>
<dbReference type="InterPro" id="IPR002477">
    <property type="entry name" value="Peptidoglycan-bd-like"/>
</dbReference>
<organism evidence="9 10">
    <name type="scientific">Candidatus Electrothrix communis</name>
    <dbReference type="NCBI Taxonomy" id="1859133"/>
    <lineage>
        <taxon>Bacteria</taxon>
        <taxon>Pseudomonadati</taxon>
        <taxon>Thermodesulfobacteriota</taxon>
        <taxon>Desulfobulbia</taxon>
        <taxon>Desulfobulbales</taxon>
        <taxon>Desulfobulbaceae</taxon>
        <taxon>Candidatus Electrothrix</taxon>
    </lineage>
</organism>
<dbReference type="Pfam" id="PF03734">
    <property type="entry name" value="YkuD"/>
    <property type="match status" value="1"/>
</dbReference>
<dbReference type="Gene3D" id="1.10.101.10">
    <property type="entry name" value="PGBD-like superfamily/PGBD"/>
    <property type="match status" value="1"/>
</dbReference>
<comment type="similarity">
    <text evidence="2">Belongs to the YkuD family.</text>
</comment>
<dbReference type="GO" id="GO:0071555">
    <property type="term" value="P:cell wall organization"/>
    <property type="evidence" value="ECO:0007669"/>
    <property type="project" value="UniProtKB-UniRule"/>
</dbReference>
<dbReference type="GO" id="GO:0016740">
    <property type="term" value="F:transferase activity"/>
    <property type="evidence" value="ECO:0007669"/>
    <property type="project" value="UniProtKB-KW"/>
</dbReference>
<evidence type="ECO:0000313" key="9">
    <source>
        <dbReference type="EMBL" id="RWX48429.1"/>
    </source>
</evidence>
<dbReference type="InterPro" id="IPR023346">
    <property type="entry name" value="Lysozyme-like_dom_sf"/>
</dbReference>
<dbReference type="InterPro" id="IPR038063">
    <property type="entry name" value="Transpep_catalytic_dom"/>
</dbReference>
<feature type="domain" description="L,D-TPase catalytic" evidence="8">
    <location>
        <begin position="137"/>
        <end position="322"/>
    </location>
</feature>
<dbReference type="PROSITE" id="PS52029">
    <property type="entry name" value="LD_TPASE"/>
    <property type="match status" value="1"/>
</dbReference>
<dbReference type="GO" id="GO:0009252">
    <property type="term" value="P:peptidoglycan biosynthetic process"/>
    <property type="evidence" value="ECO:0007669"/>
    <property type="project" value="UniProtKB-UniPathway"/>
</dbReference>
<evidence type="ECO:0000256" key="5">
    <source>
        <dbReference type="ARBA" id="ARBA00022984"/>
    </source>
</evidence>
<feature type="active site" description="Proton donor/acceptor" evidence="7">
    <location>
        <position position="272"/>
    </location>
</feature>
<dbReference type="AlphaFoldDB" id="A0A444J5S1"/>
<gene>
    <name evidence="9" type="ORF">VT98_11521</name>
</gene>
<evidence type="ECO:0000256" key="3">
    <source>
        <dbReference type="ARBA" id="ARBA00022679"/>
    </source>
</evidence>
<accession>A0A444J5S1</accession>
<dbReference type="SUPFAM" id="SSF141523">
    <property type="entry name" value="L,D-transpeptidase catalytic domain-like"/>
    <property type="match status" value="1"/>
</dbReference>
<keyword evidence="5 7" id="KW-0573">Peptidoglycan synthesis</keyword>
<evidence type="ECO:0000256" key="7">
    <source>
        <dbReference type="PROSITE-ProRule" id="PRU01373"/>
    </source>
</evidence>
<keyword evidence="10" id="KW-1185">Reference proteome</keyword>
<feature type="non-terminal residue" evidence="9">
    <location>
        <position position="1"/>
    </location>
</feature>
<proteinExistence type="inferred from homology"/>
<dbReference type="GO" id="GO:0004180">
    <property type="term" value="F:carboxypeptidase activity"/>
    <property type="evidence" value="ECO:0007669"/>
    <property type="project" value="UniProtKB-ARBA"/>
</dbReference>
<keyword evidence="3" id="KW-0808">Transferase</keyword>
<dbReference type="PANTHER" id="PTHR41533:SF2">
    <property type="entry name" value="BLR7131 PROTEIN"/>
    <property type="match status" value="1"/>
</dbReference>
<feature type="active site" description="Nucleophile" evidence="7">
    <location>
        <position position="291"/>
    </location>
</feature>
<dbReference type="Proteomes" id="UP000288086">
    <property type="component" value="Unassembled WGS sequence"/>
</dbReference>
<dbReference type="PANTHER" id="PTHR41533">
    <property type="entry name" value="L,D-TRANSPEPTIDASE HI_1667-RELATED"/>
    <property type="match status" value="1"/>
</dbReference>
<evidence type="ECO:0000256" key="4">
    <source>
        <dbReference type="ARBA" id="ARBA00022960"/>
    </source>
</evidence>
<dbReference type="CDD" id="cd16913">
    <property type="entry name" value="YkuD_like"/>
    <property type="match status" value="1"/>
</dbReference>